<dbReference type="OrthoDB" id="1363443at2"/>
<evidence type="ECO:0000256" key="1">
    <source>
        <dbReference type="SAM" id="Phobius"/>
    </source>
</evidence>
<dbReference type="AlphaFoldDB" id="A0A2W7RLR1"/>
<gene>
    <name evidence="3" type="ORF">ESW18_03570</name>
    <name evidence="2" type="ORF">LV84_00189</name>
</gene>
<comment type="caution">
    <text evidence="2">The sequence shown here is derived from an EMBL/GenBank/DDBJ whole genome shotgun (WGS) entry which is preliminary data.</text>
</comment>
<sequence length="168" mass="19130">MSQKKLIVIFIVFLLGGLYGGYSNDFIQNDKALSATFKWCTVPSVIIGLYYAYCSTFGYNKKIAVWKNSLGLLMLTAIFGIIFLKSFQGYLVFFNCNLGSQETVLVTGQITELDYPKNKKPFNNYTIIIETHNNEYIKLDVPTNKYFVGQPFDKELTLGSLGFLYSRQ</sequence>
<reference evidence="2 4" key="1">
    <citation type="submission" date="2018-06" db="EMBL/GenBank/DDBJ databases">
        <title>Genomic Encyclopedia of Archaeal and Bacterial Type Strains, Phase II (KMG-II): from individual species to whole genera.</title>
        <authorList>
            <person name="Goeker M."/>
        </authorList>
    </citation>
    <scope>NUCLEOTIDE SEQUENCE [LARGE SCALE GENOMIC DNA]</scope>
    <source>
        <strain evidence="2 4">DSM 22686</strain>
    </source>
</reference>
<keyword evidence="1" id="KW-1133">Transmembrane helix</keyword>
<evidence type="ECO:0000313" key="4">
    <source>
        <dbReference type="Proteomes" id="UP000249115"/>
    </source>
</evidence>
<dbReference type="EMBL" id="VORV01000002">
    <property type="protein sequence ID" value="TXD79321.1"/>
    <property type="molecule type" value="Genomic_DNA"/>
</dbReference>
<reference evidence="3 5" key="2">
    <citation type="submission" date="2019-08" db="EMBL/GenBank/DDBJ databases">
        <title>Genome of Algoriphagus ratkowskyi IC026.</title>
        <authorList>
            <person name="Bowman J.P."/>
        </authorList>
    </citation>
    <scope>NUCLEOTIDE SEQUENCE [LARGE SCALE GENOMIC DNA]</scope>
    <source>
        <strain evidence="3 5">IC026</strain>
    </source>
</reference>
<keyword evidence="5" id="KW-1185">Reference proteome</keyword>
<dbReference type="EMBL" id="QKZU01000001">
    <property type="protein sequence ID" value="PZX61201.1"/>
    <property type="molecule type" value="Genomic_DNA"/>
</dbReference>
<proteinExistence type="predicted"/>
<dbReference type="RefSeq" id="WP_086497849.1">
    <property type="nucleotide sequence ID" value="NZ_MSSV01000001.1"/>
</dbReference>
<dbReference type="Proteomes" id="UP000249115">
    <property type="component" value="Unassembled WGS sequence"/>
</dbReference>
<evidence type="ECO:0000313" key="5">
    <source>
        <dbReference type="Proteomes" id="UP000321927"/>
    </source>
</evidence>
<keyword evidence="1" id="KW-0472">Membrane</keyword>
<keyword evidence="1" id="KW-0812">Transmembrane</keyword>
<accession>A0A2W7RLR1</accession>
<feature type="transmembrane region" description="Helical" evidence="1">
    <location>
        <begin position="65"/>
        <end position="84"/>
    </location>
</feature>
<feature type="transmembrane region" description="Helical" evidence="1">
    <location>
        <begin position="33"/>
        <end position="53"/>
    </location>
</feature>
<protein>
    <submittedName>
        <fullName evidence="2">Uncharacterized protein</fullName>
    </submittedName>
</protein>
<name>A0A2W7RLR1_9BACT</name>
<organism evidence="2 4">
    <name type="scientific">Algoriphagus ratkowskyi</name>
    <dbReference type="NCBI Taxonomy" id="57028"/>
    <lineage>
        <taxon>Bacteria</taxon>
        <taxon>Pseudomonadati</taxon>
        <taxon>Bacteroidota</taxon>
        <taxon>Cytophagia</taxon>
        <taxon>Cytophagales</taxon>
        <taxon>Cyclobacteriaceae</taxon>
        <taxon>Algoriphagus</taxon>
    </lineage>
</organism>
<evidence type="ECO:0000313" key="3">
    <source>
        <dbReference type="EMBL" id="TXD79321.1"/>
    </source>
</evidence>
<evidence type="ECO:0000313" key="2">
    <source>
        <dbReference type="EMBL" id="PZX61201.1"/>
    </source>
</evidence>
<dbReference type="Proteomes" id="UP000321927">
    <property type="component" value="Unassembled WGS sequence"/>
</dbReference>